<keyword evidence="2" id="KW-1185">Reference proteome</keyword>
<organism evidence="1 2">
    <name type="scientific">Ficus carica</name>
    <name type="common">Common fig</name>
    <dbReference type="NCBI Taxonomy" id="3494"/>
    <lineage>
        <taxon>Eukaryota</taxon>
        <taxon>Viridiplantae</taxon>
        <taxon>Streptophyta</taxon>
        <taxon>Embryophyta</taxon>
        <taxon>Tracheophyta</taxon>
        <taxon>Spermatophyta</taxon>
        <taxon>Magnoliopsida</taxon>
        <taxon>eudicotyledons</taxon>
        <taxon>Gunneridae</taxon>
        <taxon>Pentapetalae</taxon>
        <taxon>rosids</taxon>
        <taxon>fabids</taxon>
        <taxon>Rosales</taxon>
        <taxon>Moraceae</taxon>
        <taxon>Ficeae</taxon>
        <taxon>Ficus</taxon>
    </lineage>
</organism>
<gene>
    <name evidence="1" type="ORF">TIFTF001_054265</name>
</gene>
<protein>
    <submittedName>
        <fullName evidence="1">Uncharacterized protein</fullName>
    </submittedName>
</protein>
<evidence type="ECO:0000313" key="1">
    <source>
        <dbReference type="EMBL" id="GMN73076.1"/>
    </source>
</evidence>
<accession>A0AA88EE90</accession>
<dbReference type="Proteomes" id="UP001187192">
    <property type="component" value="Unassembled WGS sequence"/>
</dbReference>
<proteinExistence type="predicted"/>
<dbReference type="EMBL" id="BTGU01014261">
    <property type="protein sequence ID" value="GMN73076.1"/>
    <property type="molecule type" value="Genomic_DNA"/>
</dbReference>
<name>A0AA88EE90_FICCA</name>
<evidence type="ECO:0000313" key="2">
    <source>
        <dbReference type="Proteomes" id="UP001187192"/>
    </source>
</evidence>
<sequence>MMSLTLVPGSSVLASIRNDQCLGVQVKIGIWDGGRGWVSGQGSRSGFGTRVGVGVGFRDDGKVEFKAVVRIGFLDGGRGRILGYRIGVGFGFHGRVLKR</sequence>
<dbReference type="AlphaFoldDB" id="A0AA88EE90"/>
<comment type="caution">
    <text evidence="1">The sequence shown here is derived from an EMBL/GenBank/DDBJ whole genome shotgun (WGS) entry which is preliminary data.</text>
</comment>
<feature type="non-terminal residue" evidence="1">
    <location>
        <position position="1"/>
    </location>
</feature>
<reference evidence="1" key="1">
    <citation type="submission" date="2023-07" db="EMBL/GenBank/DDBJ databases">
        <title>draft genome sequence of fig (Ficus carica).</title>
        <authorList>
            <person name="Takahashi T."/>
            <person name="Nishimura K."/>
        </authorList>
    </citation>
    <scope>NUCLEOTIDE SEQUENCE</scope>
</reference>